<reference evidence="3" key="2">
    <citation type="submission" date="2020-11" db="EMBL/GenBank/DDBJ databases">
        <authorList>
            <person name="McCartney M.A."/>
            <person name="Auch B."/>
            <person name="Kono T."/>
            <person name="Mallez S."/>
            <person name="Becker A."/>
            <person name="Gohl D.M."/>
            <person name="Silverstein K.A.T."/>
            <person name="Koren S."/>
            <person name="Bechman K.B."/>
            <person name="Herman A."/>
            <person name="Abrahante J.E."/>
            <person name="Garbe J."/>
        </authorList>
    </citation>
    <scope>NUCLEOTIDE SEQUENCE</scope>
    <source>
        <strain evidence="3">Duluth1</strain>
        <tissue evidence="3">Whole animal</tissue>
    </source>
</reference>
<feature type="region of interest" description="Disordered" evidence="1">
    <location>
        <begin position="558"/>
        <end position="590"/>
    </location>
</feature>
<dbReference type="Pfam" id="PF00397">
    <property type="entry name" value="WW"/>
    <property type="match status" value="1"/>
</dbReference>
<feature type="compositionally biased region" description="Basic residues" evidence="1">
    <location>
        <begin position="284"/>
        <end position="294"/>
    </location>
</feature>
<dbReference type="PROSITE" id="PS50020">
    <property type="entry name" value="WW_DOMAIN_2"/>
    <property type="match status" value="1"/>
</dbReference>
<feature type="compositionally biased region" description="Basic and acidic residues" evidence="1">
    <location>
        <begin position="139"/>
        <end position="157"/>
    </location>
</feature>
<evidence type="ECO:0000256" key="1">
    <source>
        <dbReference type="SAM" id="MobiDB-lite"/>
    </source>
</evidence>
<feature type="non-terminal residue" evidence="3">
    <location>
        <position position="1"/>
    </location>
</feature>
<feature type="compositionally biased region" description="Basic and acidic residues" evidence="1">
    <location>
        <begin position="478"/>
        <end position="511"/>
    </location>
</feature>
<sequence length="590" mass="69704">MSRGRRHMIQLDDSTSRSMYSNEPTYSQEMEQDEEDDEDAGDIPTPERLVTEDMIPDSYRLPGYSIPPPPGREMDNKVANFLAEIDALEEPIIEQQTNVLTYAASPHRDSSPAPDGHSPVRKKVNAYSNMFVKGTPEFVKSRPDDHKHERHLQKEPWPEEPMTDWQQLKDDKTNYPYYWNMTTGEVVWDMPPQFSQYLLLHKEYEERVEKGLREGTLDPTYRPLEKAAQDSMSNAEILDQSLLKSEDKDSRHQKTKSKHSTSSEDSSTDSSGSDAKSLRENRTRSPKKRERKSPKKEFDKGQQEVTSSSSNNSRDSEKHVKTTVSPDTTRLDDKKPLESTEADDSMDFDIDDIDKQLELALEKKRQELMKAEEEKEKKEDNKDVEKDSQLRDRDRDKNHDRDEDRHRKHDRHDKERDRRRERESEHEEKKPKLTLKERLRIEMELKLEKERRKKKAIEDLMSRELEHTVGSRRGHKRHSEEREGSRDLKRYRHDDKYPPGRDRGYGELHRDDYDSWVRRGDRYAPYDYRFEDEPLYKPPPPTEEMLAYKEEKRSQVVDYGHGRSRQYDLNGDSDPDVPRSADAREIEVKK</sequence>
<name>A0A9D4MIG9_DREPO</name>
<accession>A0A9D4MIG9</accession>
<feature type="compositionally biased region" description="Acidic residues" evidence="1">
    <location>
        <begin position="30"/>
        <end position="41"/>
    </location>
</feature>
<feature type="region of interest" description="Disordered" evidence="1">
    <location>
        <begin position="227"/>
        <end position="349"/>
    </location>
</feature>
<dbReference type="InterPro" id="IPR001202">
    <property type="entry name" value="WW_dom"/>
</dbReference>
<gene>
    <name evidence="3" type="ORF">DPMN_000681</name>
</gene>
<reference evidence="3" key="1">
    <citation type="journal article" date="2019" name="bioRxiv">
        <title>The Genome of the Zebra Mussel, Dreissena polymorpha: A Resource for Invasive Species Research.</title>
        <authorList>
            <person name="McCartney M.A."/>
            <person name="Auch B."/>
            <person name="Kono T."/>
            <person name="Mallez S."/>
            <person name="Zhang Y."/>
            <person name="Obille A."/>
            <person name="Becker A."/>
            <person name="Abrahante J.E."/>
            <person name="Garbe J."/>
            <person name="Badalamenti J.P."/>
            <person name="Herman A."/>
            <person name="Mangelson H."/>
            <person name="Liachko I."/>
            <person name="Sullivan S."/>
            <person name="Sone E.D."/>
            <person name="Koren S."/>
            <person name="Silverstein K.A.T."/>
            <person name="Beckman K.B."/>
            <person name="Gohl D.M."/>
        </authorList>
    </citation>
    <scope>NUCLEOTIDE SEQUENCE</scope>
    <source>
        <strain evidence="3">Duluth1</strain>
        <tissue evidence="3">Whole animal</tissue>
    </source>
</reference>
<feature type="compositionally biased region" description="Polar residues" evidence="1">
    <location>
        <begin position="12"/>
        <end position="28"/>
    </location>
</feature>
<evidence type="ECO:0000313" key="3">
    <source>
        <dbReference type="EMBL" id="KAH3876831.1"/>
    </source>
</evidence>
<feature type="region of interest" description="Disordered" evidence="1">
    <location>
        <begin position="136"/>
        <end position="164"/>
    </location>
</feature>
<comment type="caution">
    <text evidence="3">The sequence shown here is derived from an EMBL/GenBank/DDBJ whole genome shotgun (WGS) entry which is preliminary data.</text>
</comment>
<feature type="compositionally biased region" description="Basic and acidic residues" evidence="1">
    <location>
        <begin position="576"/>
        <end position="590"/>
    </location>
</feature>
<dbReference type="InterPro" id="IPR053076">
    <property type="entry name" value="WW_domain_protein"/>
</dbReference>
<dbReference type="Gene3D" id="2.20.70.10">
    <property type="match status" value="1"/>
</dbReference>
<keyword evidence="4" id="KW-1185">Reference proteome</keyword>
<feature type="compositionally biased region" description="Basic and acidic residues" evidence="1">
    <location>
        <begin position="370"/>
        <end position="405"/>
    </location>
</feature>
<dbReference type="PANTHER" id="PTHR46697">
    <property type="entry name" value="FORMIN-BINDING PROTEIN 4"/>
    <property type="match status" value="1"/>
</dbReference>
<proteinExistence type="predicted"/>
<dbReference type="EMBL" id="JAIWYP010000001">
    <property type="protein sequence ID" value="KAH3876831.1"/>
    <property type="molecule type" value="Genomic_DNA"/>
</dbReference>
<feature type="domain" description="WW" evidence="2">
    <location>
        <begin position="159"/>
        <end position="193"/>
    </location>
</feature>
<dbReference type="AlphaFoldDB" id="A0A9D4MIG9"/>
<evidence type="ECO:0000313" key="4">
    <source>
        <dbReference type="Proteomes" id="UP000828390"/>
    </source>
</evidence>
<feature type="compositionally biased region" description="Basic and acidic residues" evidence="1">
    <location>
        <begin position="329"/>
        <end position="338"/>
    </location>
</feature>
<feature type="region of interest" description="Disordered" evidence="1">
    <location>
        <begin position="370"/>
        <end position="511"/>
    </location>
</feature>
<feature type="compositionally biased region" description="Basic and acidic residues" evidence="1">
    <location>
        <begin position="412"/>
        <end position="469"/>
    </location>
</feature>
<feature type="compositionally biased region" description="Low complexity" evidence="1">
    <location>
        <begin position="263"/>
        <end position="275"/>
    </location>
</feature>
<evidence type="ECO:0000259" key="2">
    <source>
        <dbReference type="PROSITE" id="PS50020"/>
    </source>
</evidence>
<protein>
    <recommendedName>
        <fullName evidence="2">WW domain-containing protein</fullName>
    </recommendedName>
</protein>
<feature type="region of interest" description="Disordered" evidence="1">
    <location>
        <begin position="1"/>
        <end position="72"/>
    </location>
</feature>
<dbReference type="Proteomes" id="UP000828390">
    <property type="component" value="Unassembled WGS sequence"/>
</dbReference>
<feature type="compositionally biased region" description="Acidic residues" evidence="1">
    <location>
        <begin position="340"/>
        <end position="349"/>
    </location>
</feature>
<dbReference type="PANTHER" id="PTHR46697:SF1">
    <property type="entry name" value="FORMIN-BINDING PROTEIN 4"/>
    <property type="match status" value="1"/>
</dbReference>
<organism evidence="3 4">
    <name type="scientific">Dreissena polymorpha</name>
    <name type="common">Zebra mussel</name>
    <name type="synonym">Mytilus polymorpha</name>
    <dbReference type="NCBI Taxonomy" id="45954"/>
    <lineage>
        <taxon>Eukaryota</taxon>
        <taxon>Metazoa</taxon>
        <taxon>Spiralia</taxon>
        <taxon>Lophotrochozoa</taxon>
        <taxon>Mollusca</taxon>
        <taxon>Bivalvia</taxon>
        <taxon>Autobranchia</taxon>
        <taxon>Heteroconchia</taxon>
        <taxon>Euheterodonta</taxon>
        <taxon>Imparidentia</taxon>
        <taxon>Neoheterodontei</taxon>
        <taxon>Myida</taxon>
        <taxon>Dreissenoidea</taxon>
        <taxon>Dreissenidae</taxon>
        <taxon>Dreissena</taxon>
    </lineage>
</organism>